<organism evidence="3 4">
    <name type="scientific">Luteolibacter algae</name>
    <dbReference type="NCBI Taxonomy" id="454151"/>
    <lineage>
        <taxon>Bacteria</taxon>
        <taxon>Pseudomonadati</taxon>
        <taxon>Verrucomicrobiota</taxon>
        <taxon>Verrucomicrobiia</taxon>
        <taxon>Verrucomicrobiales</taxon>
        <taxon>Verrucomicrobiaceae</taxon>
        <taxon>Luteolibacter</taxon>
    </lineage>
</organism>
<gene>
    <name evidence="3" type="ORF">ACFSSA_05810</name>
</gene>
<keyword evidence="4" id="KW-1185">Reference proteome</keyword>
<feature type="domain" description="Transglutaminase-like" evidence="2">
    <location>
        <begin position="341"/>
        <end position="412"/>
    </location>
</feature>
<name>A0ABW5D653_9BACT</name>
<keyword evidence="1" id="KW-0472">Membrane</keyword>
<dbReference type="SUPFAM" id="SSF54001">
    <property type="entry name" value="Cysteine proteinases"/>
    <property type="match status" value="1"/>
</dbReference>
<dbReference type="Gene3D" id="3.10.620.30">
    <property type="match status" value="1"/>
</dbReference>
<feature type="transmembrane region" description="Helical" evidence="1">
    <location>
        <begin position="69"/>
        <end position="87"/>
    </location>
</feature>
<comment type="caution">
    <text evidence="3">The sequence shown here is derived from an EMBL/GenBank/DDBJ whole genome shotgun (WGS) entry which is preliminary data.</text>
</comment>
<evidence type="ECO:0000313" key="4">
    <source>
        <dbReference type="Proteomes" id="UP001597375"/>
    </source>
</evidence>
<evidence type="ECO:0000313" key="3">
    <source>
        <dbReference type="EMBL" id="MFD2256181.1"/>
    </source>
</evidence>
<dbReference type="EMBL" id="JBHUIT010000003">
    <property type="protein sequence ID" value="MFD2256181.1"/>
    <property type="molecule type" value="Genomic_DNA"/>
</dbReference>
<keyword evidence="1" id="KW-1133">Transmembrane helix</keyword>
<dbReference type="InterPro" id="IPR038765">
    <property type="entry name" value="Papain-like_cys_pep_sf"/>
</dbReference>
<dbReference type="Proteomes" id="UP001597375">
    <property type="component" value="Unassembled WGS sequence"/>
</dbReference>
<dbReference type="InterPro" id="IPR002931">
    <property type="entry name" value="Transglutaminase-like"/>
</dbReference>
<dbReference type="InterPro" id="IPR052901">
    <property type="entry name" value="Bact_TGase-like"/>
</dbReference>
<dbReference type="PANTHER" id="PTHR42736:SF1">
    <property type="entry name" value="PROTEIN-GLUTAMINE GAMMA-GLUTAMYLTRANSFERASE"/>
    <property type="match status" value="1"/>
</dbReference>
<reference evidence="4" key="1">
    <citation type="journal article" date="2019" name="Int. J. Syst. Evol. Microbiol.">
        <title>The Global Catalogue of Microorganisms (GCM) 10K type strain sequencing project: providing services to taxonomists for standard genome sequencing and annotation.</title>
        <authorList>
            <consortium name="The Broad Institute Genomics Platform"/>
            <consortium name="The Broad Institute Genome Sequencing Center for Infectious Disease"/>
            <person name="Wu L."/>
            <person name="Ma J."/>
        </authorList>
    </citation>
    <scope>NUCLEOTIDE SEQUENCE [LARGE SCALE GENOMIC DNA]</scope>
    <source>
        <strain evidence="4">CGMCC 4.7106</strain>
    </source>
</reference>
<accession>A0ABW5D653</accession>
<dbReference type="PANTHER" id="PTHR42736">
    <property type="entry name" value="PROTEIN-GLUTAMINE GAMMA-GLUTAMYLTRANSFERASE"/>
    <property type="match status" value="1"/>
</dbReference>
<dbReference type="RefSeq" id="WP_386819183.1">
    <property type="nucleotide sequence ID" value="NZ_JBHUIT010000003.1"/>
</dbReference>
<protein>
    <submittedName>
        <fullName evidence="3">Transglutaminase family protein</fullName>
    </submittedName>
</protein>
<keyword evidence="1" id="KW-0812">Transmembrane</keyword>
<proteinExistence type="predicted"/>
<evidence type="ECO:0000259" key="2">
    <source>
        <dbReference type="SMART" id="SM00460"/>
    </source>
</evidence>
<dbReference type="Pfam" id="PF01841">
    <property type="entry name" value="Transglut_core"/>
    <property type="match status" value="1"/>
</dbReference>
<dbReference type="SMART" id="SM00460">
    <property type="entry name" value="TGc"/>
    <property type="match status" value="1"/>
</dbReference>
<evidence type="ECO:0000256" key="1">
    <source>
        <dbReference type="SAM" id="Phobius"/>
    </source>
</evidence>
<sequence length="567" mass="62785">MILRLISLIFCGALAYALLGGWPESLPVLPRTCLAVLVLLGGLCWWAAGREPDDLPLAKAARRPGVIDFAALGLGVLALECAFLWLLSYAPKPLEELAIVIEAKLQPAASAEREKRNAIDSVSGNWLWADQTERVLPKRTNLKPGAKPEVFLKLMKQEDADRLLKRQIYVRAFALDRFQDGVWSMREQPGRMVVADDEGWIRFDEKTEGEILHEVFIGKDPGGQNMLTALQGTRAARLPNLSLTAEAMGFLPDISTISGFEYLASSEPKILDDLRPETMPIFTENKEEGLDPGISELARNVAGNGELLDQLLNIQKFLRENYSYSLVTRNPWGLDPLENFLFEEKRGHCEFFATAGALMARALGVESRVAYGWAGGQYFQEDMMFVFRAREAHSWVEVKVEGAGWVVMEPTPPVVLGGGGRPHVAGAGEVLPAPEKALLEDESEGFSGGSGHVEKTALALMGVFAVVTTGIILGRAKGRHRIVHRGSPHFTHGINAGYLARWQKALSQKGLPSKPGTTLKKQLAEMDPQVEFGEELLGYHYGVRYEEKAVDERRERELMDKIEKWES</sequence>
<feature type="transmembrane region" description="Helical" evidence="1">
    <location>
        <begin position="29"/>
        <end position="48"/>
    </location>
</feature>